<dbReference type="InterPro" id="IPR013785">
    <property type="entry name" value="Aldolase_TIM"/>
</dbReference>
<dbReference type="Proteomes" id="UP001597267">
    <property type="component" value="Unassembled WGS sequence"/>
</dbReference>
<dbReference type="RefSeq" id="WP_125712549.1">
    <property type="nucleotide sequence ID" value="NZ_JBHTOP010000002.1"/>
</dbReference>
<keyword evidence="6 10" id="KW-0328">Glycosyltransferase</keyword>
<feature type="domain" description="Quinolinate phosphoribosyl transferase C-terminal" evidence="11">
    <location>
        <begin position="106"/>
        <end position="269"/>
    </location>
</feature>
<dbReference type="SUPFAM" id="SSF51690">
    <property type="entry name" value="Nicotinate/Quinolinate PRTase C-terminal domain-like"/>
    <property type="match status" value="1"/>
</dbReference>
<evidence type="ECO:0000256" key="3">
    <source>
        <dbReference type="ARBA" id="ARBA00009400"/>
    </source>
</evidence>
<keyword evidence="7 10" id="KW-0808">Transferase</keyword>
<name>A0ABW4J351_9LACO</name>
<comment type="function">
    <text evidence="1">Involved in the catabolism of quinolinic acid (QA).</text>
</comment>
<evidence type="ECO:0000256" key="6">
    <source>
        <dbReference type="ARBA" id="ARBA00022676"/>
    </source>
</evidence>
<keyword evidence="14" id="KW-1185">Reference proteome</keyword>
<dbReference type="InterPro" id="IPR004393">
    <property type="entry name" value="NadC"/>
</dbReference>
<dbReference type="Pfam" id="PF02749">
    <property type="entry name" value="QRPTase_N"/>
    <property type="match status" value="1"/>
</dbReference>
<evidence type="ECO:0000256" key="4">
    <source>
        <dbReference type="ARBA" id="ARBA00011944"/>
    </source>
</evidence>
<feature type="domain" description="Quinolinate phosphoribosyl transferase N-terminal" evidence="12">
    <location>
        <begin position="29"/>
        <end position="104"/>
    </location>
</feature>
<dbReference type="EMBL" id="JBHTOP010000002">
    <property type="protein sequence ID" value="MFD1670607.1"/>
    <property type="molecule type" value="Genomic_DNA"/>
</dbReference>
<evidence type="ECO:0000256" key="7">
    <source>
        <dbReference type="ARBA" id="ARBA00022679"/>
    </source>
</evidence>
<evidence type="ECO:0000256" key="8">
    <source>
        <dbReference type="ARBA" id="ARBA00033102"/>
    </source>
</evidence>
<dbReference type="InterPro" id="IPR037128">
    <property type="entry name" value="Quinolinate_PRibosylTase_N_sf"/>
</dbReference>
<gene>
    <name evidence="13" type="primary">nadC</name>
    <name evidence="13" type="ORF">ACFQ5M_00700</name>
</gene>
<dbReference type="SUPFAM" id="SSF54675">
    <property type="entry name" value="Nicotinate/Quinolinate PRTase N-terminal domain-like"/>
    <property type="match status" value="1"/>
</dbReference>
<dbReference type="Pfam" id="PF01729">
    <property type="entry name" value="QRPTase_C"/>
    <property type="match status" value="1"/>
</dbReference>
<dbReference type="InterPro" id="IPR002638">
    <property type="entry name" value="Quinolinate_PRibosylTrfase_C"/>
</dbReference>
<comment type="pathway">
    <text evidence="2">Cofactor biosynthesis; NAD(+) biosynthesis; nicotinate D-ribonucleotide from quinolinate: step 1/1.</text>
</comment>
<sequence>MNPVITKQTIERFLIEDLGFGDPSTQMFAAQKIKGQFVAKQTGLLCGQAIPQQVYDCLGAATYTPLLAEGSPVLPGTVIGTVVGDAGVLLAGERTILNLMQHMSGIATTTQTAVQTLADPEIKIADTRKTTPGLRIFDKYAVTVGGGYNHRLGLDHGIMLKDNHIAAAGSLTAAVTKARQYAGPMMQIEVEVETKAQVLEAVAAKADIIMLDNQKPETIKTWCRLIPPSIITEASGGITLANLATYRHCAATFISLGFLTNAVQPLDLSFYLEGVIKA</sequence>
<dbReference type="InterPro" id="IPR036068">
    <property type="entry name" value="Nicotinate_pribotase-like_C"/>
</dbReference>
<comment type="similarity">
    <text evidence="3 10">Belongs to the NadC/ModD family.</text>
</comment>
<dbReference type="Gene3D" id="3.20.20.70">
    <property type="entry name" value="Aldolase class I"/>
    <property type="match status" value="1"/>
</dbReference>
<evidence type="ECO:0000259" key="11">
    <source>
        <dbReference type="Pfam" id="PF01729"/>
    </source>
</evidence>
<evidence type="ECO:0000256" key="10">
    <source>
        <dbReference type="PIRNR" id="PIRNR006250"/>
    </source>
</evidence>
<evidence type="ECO:0000256" key="9">
    <source>
        <dbReference type="ARBA" id="ARBA00047445"/>
    </source>
</evidence>
<comment type="catalytic activity">
    <reaction evidence="9">
        <text>nicotinate beta-D-ribonucleotide + CO2 + diphosphate = quinolinate + 5-phospho-alpha-D-ribose 1-diphosphate + 2 H(+)</text>
        <dbReference type="Rhea" id="RHEA:12733"/>
        <dbReference type="ChEBI" id="CHEBI:15378"/>
        <dbReference type="ChEBI" id="CHEBI:16526"/>
        <dbReference type="ChEBI" id="CHEBI:29959"/>
        <dbReference type="ChEBI" id="CHEBI:33019"/>
        <dbReference type="ChEBI" id="CHEBI:57502"/>
        <dbReference type="ChEBI" id="CHEBI:58017"/>
        <dbReference type="EC" id="2.4.2.19"/>
    </reaction>
</comment>
<dbReference type="PANTHER" id="PTHR32179:SF3">
    <property type="entry name" value="NICOTINATE-NUCLEOTIDE PYROPHOSPHORYLASE [CARBOXYLATING]"/>
    <property type="match status" value="1"/>
</dbReference>
<dbReference type="NCBIfam" id="TIGR00078">
    <property type="entry name" value="nadC"/>
    <property type="match status" value="1"/>
</dbReference>
<organism evidence="13 14">
    <name type="scientific">Agrilactobacillus yilanensis</name>
    <dbReference type="NCBI Taxonomy" id="2485997"/>
    <lineage>
        <taxon>Bacteria</taxon>
        <taxon>Bacillati</taxon>
        <taxon>Bacillota</taxon>
        <taxon>Bacilli</taxon>
        <taxon>Lactobacillales</taxon>
        <taxon>Lactobacillaceae</taxon>
        <taxon>Agrilactobacillus</taxon>
    </lineage>
</organism>
<dbReference type="InterPro" id="IPR022412">
    <property type="entry name" value="Quinolinate_PRibosylTrfase_N"/>
</dbReference>
<proteinExistence type="inferred from homology"/>
<evidence type="ECO:0000256" key="5">
    <source>
        <dbReference type="ARBA" id="ARBA00022642"/>
    </source>
</evidence>
<evidence type="ECO:0000313" key="13">
    <source>
        <dbReference type="EMBL" id="MFD1670607.1"/>
    </source>
</evidence>
<reference evidence="14" key="1">
    <citation type="journal article" date="2019" name="Int. J. Syst. Evol. Microbiol.">
        <title>The Global Catalogue of Microorganisms (GCM) 10K type strain sequencing project: providing services to taxonomists for standard genome sequencing and annotation.</title>
        <authorList>
            <consortium name="The Broad Institute Genomics Platform"/>
            <consortium name="The Broad Institute Genome Sequencing Center for Infectious Disease"/>
            <person name="Wu L."/>
            <person name="Ma J."/>
        </authorList>
    </citation>
    <scope>NUCLEOTIDE SEQUENCE [LARGE SCALE GENOMIC DNA]</scope>
    <source>
        <strain evidence="14">CCM 8896</strain>
    </source>
</reference>
<dbReference type="CDD" id="cd01572">
    <property type="entry name" value="QPRTase"/>
    <property type="match status" value="1"/>
</dbReference>
<keyword evidence="5" id="KW-0662">Pyridine nucleotide biosynthesis</keyword>
<dbReference type="GO" id="GO:0004514">
    <property type="term" value="F:nicotinate-nucleotide diphosphorylase (carboxylating) activity"/>
    <property type="evidence" value="ECO:0007669"/>
    <property type="project" value="UniProtKB-EC"/>
</dbReference>
<dbReference type="Gene3D" id="3.90.1170.20">
    <property type="entry name" value="Quinolinate phosphoribosyl transferase, N-terminal domain"/>
    <property type="match status" value="1"/>
</dbReference>
<evidence type="ECO:0000259" key="12">
    <source>
        <dbReference type="Pfam" id="PF02749"/>
    </source>
</evidence>
<dbReference type="PIRSF" id="PIRSF006250">
    <property type="entry name" value="NadC_ModD"/>
    <property type="match status" value="1"/>
</dbReference>
<dbReference type="PANTHER" id="PTHR32179">
    <property type="entry name" value="NICOTINATE-NUCLEOTIDE PYROPHOSPHORYLASE [CARBOXYLATING]"/>
    <property type="match status" value="1"/>
</dbReference>
<evidence type="ECO:0000256" key="2">
    <source>
        <dbReference type="ARBA" id="ARBA00004893"/>
    </source>
</evidence>
<evidence type="ECO:0000313" key="14">
    <source>
        <dbReference type="Proteomes" id="UP001597267"/>
    </source>
</evidence>
<evidence type="ECO:0000256" key="1">
    <source>
        <dbReference type="ARBA" id="ARBA00003237"/>
    </source>
</evidence>
<protein>
    <recommendedName>
        <fullName evidence="4">nicotinate-nucleotide diphosphorylase (carboxylating)</fullName>
        <ecNumber evidence="4">2.4.2.19</ecNumber>
    </recommendedName>
    <alternativeName>
        <fullName evidence="8">Quinolinate phosphoribosyltransferase [decarboxylating]</fullName>
    </alternativeName>
</protein>
<comment type="caution">
    <text evidence="13">The sequence shown here is derived from an EMBL/GenBank/DDBJ whole genome shotgun (WGS) entry which is preliminary data.</text>
</comment>
<dbReference type="EC" id="2.4.2.19" evidence="4"/>
<dbReference type="InterPro" id="IPR027277">
    <property type="entry name" value="NadC/ModD"/>
</dbReference>
<accession>A0ABW4J351</accession>